<gene>
    <name evidence="2" type="ordered locus">ambt_18915</name>
</gene>
<feature type="domain" description="Glycosyltransferase 61 catalytic" evidence="1">
    <location>
        <begin position="92"/>
        <end position="261"/>
    </location>
</feature>
<dbReference type="AlphaFoldDB" id="F5Z643"/>
<evidence type="ECO:0000259" key="1">
    <source>
        <dbReference type="Pfam" id="PF04577"/>
    </source>
</evidence>
<name>F5Z643_ALTNA</name>
<accession>F5Z643</accession>
<sequence>MSAMENHAHISQLNNALVIPQTPHSDFGRKPMSRDHFISGVCQTKNSDIFFGHKYKNNLLLNKDLQLSTIKNSKSLKLQGTWLFGGLLAPHFGHFMAESCHRLWAWQSMATKVDGIIVLPPPGYSDINKWPAFIFDVYALFGIAKEDIKIITNLTEVEHIHIPEMGASFHGEIKSWYAEWLNGNPLYGEQSHIHQNRKLFISRRNYKLKGRVAGMDAVAELLAEQGFEEVYPEELSIKEQLLLLSSASHIIWEEGSAVHLMELLAKQNSRAALIMRRPKNPNIRNFLEKKYDNLYTDSSLVMDKLAQNRPNNALAYFANIIDTIKGLEQSGIISKTYDISRVKRLLVENEKIDSLEYVRSLRLSDEKRKLFLSRVKLFQKLRRLNLDKSHLIKYILFNDLPTNTVTPKDLREMSAFLAHPKIEETEKHEVAQSLKRATEQCSNKALQTKLKAIQALIS</sequence>
<dbReference type="HOGENOM" id="CLU_596710_0_0_6"/>
<dbReference type="Pfam" id="PF04577">
    <property type="entry name" value="Glyco_transf_61"/>
    <property type="match status" value="1"/>
</dbReference>
<organism evidence="2 3">
    <name type="scientific">Alteromonas naphthalenivorans</name>
    <dbReference type="NCBI Taxonomy" id="715451"/>
    <lineage>
        <taxon>Bacteria</taxon>
        <taxon>Pseudomonadati</taxon>
        <taxon>Pseudomonadota</taxon>
        <taxon>Gammaproteobacteria</taxon>
        <taxon>Alteromonadales</taxon>
        <taxon>Alteromonadaceae</taxon>
        <taxon>Alteromonas/Salinimonas group</taxon>
        <taxon>Alteromonas</taxon>
    </lineage>
</organism>
<dbReference type="KEGG" id="alt:ambt_18915"/>
<reference evidence="2 3" key="1">
    <citation type="journal article" date="2011" name="J. Bacteriol.">
        <title>Complete genome sequence of the polycyclic aromatic hydrocarbon-degrading bacterium Alteromonas sp. strain SN2.</title>
        <authorList>
            <person name="Jin H.M."/>
            <person name="Jeong H."/>
            <person name="Moon E.J."/>
            <person name="Math R.K."/>
            <person name="Lee K."/>
            <person name="Kim H.J."/>
            <person name="Jeon C.O."/>
            <person name="Oh T.K."/>
            <person name="Kim J.F."/>
        </authorList>
    </citation>
    <scope>NUCLEOTIDE SEQUENCE [LARGE SCALE GENOMIC DNA]</scope>
    <source>
        <strain evidence="3">JCM 17741 / KACC 18427 / KCTC 11700BP / SN2</strain>
    </source>
</reference>
<proteinExistence type="predicted"/>
<dbReference type="InterPro" id="IPR049625">
    <property type="entry name" value="Glyco_transf_61_cat"/>
</dbReference>
<evidence type="ECO:0000313" key="3">
    <source>
        <dbReference type="Proteomes" id="UP000000683"/>
    </source>
</evidence>
<dbReference type="EMBL" id="CP002339">
    <property type="protein sequence ID" value="AEF05276.1"/>
    <property type="molecule type" value="Genomic_DNA"/>
</dbReference>
<dbReference type="Proteomes" id="UP000000683">
    <property type="component" value="Chromosome"/>
</dbReference>
<protein>
    <submittedName>
        <fullName evidence="2">Chromosome segregation ATPase-like protein</fullName>
    </submittedName>
</protein>
<keyword evidence="3" id="KW-1185">Reference proteome</keyword>
<dbReference type="GO" id="GO:0016757">
    <property type="term" value="F:glycosyltransferase activity"/>
    <property type="evidence" value="ECO:0007669"/>
    <property type="project" value="InterPro"/>
</dbReference>
<evidence type="ECO:0000313" key="2">
    <source>
        <dbReference type="EMBL" id="AEF05276.1"/>
    </source>
</evidence>
<dbReference type="eggNOG" id="COG4421">
    <property type="taxonomic scope" value="Bacteria"/>
</dbReference>